<dbReference type="PANTHER" id="PTHR12136:SF47">
    <property type="entry name" value="ENHANCED DISEASE RESISTANCE PROTEIN (DUF1336)"/>
    <property type="match status" value="1"/>
</dbReference>
<dbReference type="AlphaFoldDB" id="A0A2N9FXA2"/>
<dbReference type="InterPro" id="IPR002913">
    <property type="entry name" value="START_lipid-bd_dom"/>
</dbReference>
<dbReference type="GO" id="GO:0008289">
    <property type="term" value="F:lipid binding"/>
    <property type="evidence" value="ECO:0007669"/>
    <property type="project" value="InterPro"/>
</dbReference>
<accession>A0A2N9FXA2</accession>
<dbReference type="Gene3D" id="3.30.530.20">
    <property type="match status" value="1"/>
</dbReference>
<feature type="region of interest" description="Disordered" evidence="1">
    <location>
        <begin position="1"/>
        <end position="31"/>
    </location>
</feature>
<dbReference type="InterPro" id="IPR009769">
    <property type="entry name" value="EDR2_C"/>
</dbReference>
<proteinExistence type="predicted"/>
<dbReference type="InterPro" id="IPR026960">
    <property type="entry name" value="RVT-Znf"/>
</dbReference>
<dbReference type="Pfam" id="PF13966">
    <property type="entry name" value="zf-RVT"/>
    <property type="match status" value="1"/>
</dbReference>
<feature type="compositionally biased region" description="Low complexity" evidence="1">
    <location>
        <begin position="767"/>
        <end position="782"/>
    </location>
</feature>
<dbReference type="SUPFAM" id="SSF55961">
    <property type="entry name" value="Bet v1-like"/>
    <property type="match status" value="1"/>
</dbReference>
<dbReference type="InterPro" id="IPR023393">
    <property type="entry name" value="START-like_dom_sf"/>
</dbReference>
<sequence length="972" mass="109035">METTSLAKNGSERSDKDWSASSSGGSGNGEDKGRFESFGGWVYHLGVNSIGHEYCHLRFLFIRGKYIEMYKRDPHQNPGIKPIRKGVIGPTLMIEERGRQKVNHGIACPTAGEARNWMEAFDHAKQQAEYELSRRGSARNKLNLETEINLDGHRPRVRRYAHGLRELIRIGQGPEMLLRQSSDLGAGFRQDGYIEGDSGDAIEAHEWKCVQTINEVSFLNNTCLLLVSMALANEENAFWRHLISAKYGSSLGGWTTREVTGPYGGGLWKHIRKGWGSFARHVHFEVGDGSKTKFWDDVWIGSWNLSIRSWRCCIRVLPKDLGRIGCVGRGGCKDGFQVKDYYRAILPQSGFTLPWKSIWKSKAPTRVAFFVWTAALGRILTTDNLRQRRNFFVNIFGISWVMPCGIVDLLSCWVRNTRCFEGMERNVLELKGMVLRTLMEWSKASGVLVFSSVLDFLESCVRIFEDVANSQSGKGVLVKSVGVVDATADTVFEVILKIERHQRYEWDMLTADLELIDSYDGHYDVVYGTYDPKFLTRWHSKRDFIFTRQWFRGQDGTYSWCRWKKNHCSKFEKSIPYALLCQVAGLKEYIGANPALKLESATTVVQSKISHVSVSSGDYDDAEVQDQFYDAIAADSSSSSEDEESDNDEHDNKELKVKLKNVSWAITSLALKRTSAPNKELDLTVTPIIIDPTQFHGSLHKGKDDTDTNCWTSPSGMGFMIRGKSYLKDNSKVTGGDPLLKLIAVDWFKVDKPIDRIASHPRSLVQSKPMSSSSNGTSSPCKSKVEGEVVDSKPTGQPGLKDGSEYANRCGQTGVGKKLPFILVINLQVPAKPNYNLVLYYATDRPVNKSSLLAKFVDGSDMFRDARFKLIPSIVEGYWMVKRAVGTKACLLGKAVTCKYFRQDNFLEIDVDIGSSSVAKSVIGLVLGYVTNIVVDLAILIEAKEEAELPEYILGTVRLNRVRLDSAVHLEV</sequence>
<protein>
    <recommendedName>
        <fullName evidence="2">START domain-containing protein</fullName>
    </recommendedName>
</protein>
<dbReference type="PANTHER" id="PTHR12136">
    <property type="entry name" value="ENHANCED DISEASE RESISTANCE-RELATED"/>
    <property type="match status" value="1"/>
</dbReference>
<feature type="domain" description="START" evidence="2">
    <location>
        <begin position="427"/>
        <end position="558"/>
    </location>
</feature>
<evidence type="ECO:0000256" key="1">
    <source>
        <dbReference type="SAM" id="MobiDB-lite"/>
    </source>
</evidence>
<dbReference type="PROSITE" id="PS50848">
    <property type="entry name" value="START"/>
    <property type="match status" value="1"/>
</dbReference>
<dbReference type="InterPro" id="IPR045096">
    <property type="entry name" value="EDR2-like"/>
</dbReference>
<gene>
    <name evidence="3" type="ORF">FSB_LOCUS19296</name>
</gene>
<dbReference type="Pfam" id="PF07059">
    <property type="entry name" value="EDR2_C"/>
    <property type="match status" value="1"/>
</dbReference>
<dbReference type="CDD" id="cd00177">
    <property type="entry name" value="START"/>
    <property type="match status" value="1"/>
</dbReference>
<reference evidence="3" key="1">
    <citation type="submission" date="2018-02" db="EMBL/GenBank/DDBJ databases">
        <authorList>
            <person name="Cohen D.B."/>
            <person name="Kent A.D."/>
        </authorList>
    </citation>
    <scope>NUCLEOTIDE SEQUENCE</scope>
</reference>
<organism evidence="3">
    <name type="scientific">Fagus sylvatica</name>
    <name type="common">Beechnut</name>
    <dbReference type="NCBI Taxonomy" id="28930"/>
    <lineage>
        <taxon>Eukaryota</taxon>
        <taxon>Viridiplantae</taxon>
        <taxon>Streptophyta</taxon>
        <taxon>Embryophyta</taxon>
        <taxon>Tracheophyta</taxon>
        <taxon>Spermatophyta</taxon>
        <taxon>Magnoliopsida</taxon>
        <taxon>eudicotyledons</taxon>
        <taxon>Gunneridae</taxon>
        <taxon>Pentapetalae</taxon>
        <taxon>rosids</taxon>
        <taxon>fabids</taxon>
        <taxon>Fagales</taxon>
        <taxon>Fagaceae</taxon>
        <taxon>Fagus</taxon>
    </lineage>
</organism>
<feature type="region of interest" description="Disordered" evidence="1">
    <location>
        <begin position="761"/>
        <end position="805"/>
    </location>
</feature>
<dbReference type="Pfam" id="PF01852">
    <property type="entry name" value="START"/>
    <property type="match status" value="1"/>
</dbReference>
<evidence type="ECO:0000259" key="2">
    <source>
        <dbReference type="PROSITE" id="PS50848"/>
    </source>
</evidence>
<evidence type="ECO:0000313" key="3">
    <source>
        <dbReference type="EMBL" id="SPC91414.1"/>
    </source>
</evidence>
<dbReference type="EMBL" id="OIVN01001224">
    <property type="protein sequence ID" value="SPC91414.1"/>
    <property type="molecule type" value="Genomic_DNA"/>
</dbReference>
<name>A0A2N9FXA2_FAGSY</name>